<keyword evidence="2 4" id="KW-0238">DNA-binding</keyword>
<feature type="DNA-binding region" description="H-T-H motif" evidence="4">
    <location>
        <begin position="29"/>
        <end position="48"/>
    </location>
</feature>
<dbReference type="InterPro" id="IPR009057">
    <property type="entry name" value="Homeodomain-like_sf"/>
</dbReference>
<evidence type="ECO:0000256" key="1">
    <source>
        <dbReference type="ARBA" id="ARBA00023015"/>
    </source>
</evidence>
<keyword evidence="1" id="KW-0805">Transcription regulation</keyword>
<proteinExistence type="predicted"/>
<name>A0A1M5J0H8_9BRAD</name>
<dbReference type="PROSITE" id="PS50977">
    <property type="entry name" value="HTH_TETR_2"/>
    <property type="match status" value="1"/>
</dbReference>
<dbReference type="AlphaFoldDB" id="A0A1M5J0H8"/>
<dbReference type="GO" id="GO:0000976">
    <property type="term" value="F:transcription cis-regulatory region binding"/>
    <property type="evidence" value="ECO:0007669"/>
    <property type="project" value="TreeGrafter"/>
</dbReference>
<dbReference type="EMBL" id="LT670817">
    <property type="protein sequence ID" value="SHG33809.1"/>
    <property type="molecule type" value="Genomic_DNA"/>
</dbReference>
<evidence type="ECO:0000256" key="4">
    <source>
        <dbReference type="PROSITE-ProRule" id="PRU00335"/>
    </source>
</evidence>
<evidence type="ECO:0000313" key="7">
    <source>
        <dbReference type="Proteomes" id="UP000189796"/>
    </source>
</evidence>
<feature type="domain" description="HTH tetR-type" evidence="5">
    <location>
        <begin position="6"/>
        <end position="66"/>
    </location>
</feature>
<reference evidence="6 7" key="1">
    <citation type="submission" date="2016-11" db="EMBL/GenBank/DDBJ databases">
        <authorList>
            <person name="Jaros S."/>
            <person name="Januszkiewicz K."/>
            <person name="Wedrychowicz H."/>
        </authorList>
    </citation>
    <scope>NUCLEOTIDE SEQUENCE [LARGE SCALE GENOMIC DNA]</scope>
    <source>
        <strain evidence="6 7">GAS138</strain>
    </source>
</reference>
<dbReference type="SUPFAM" id="SSF48498">
    <property type="entry name" value="Tetracyclin repressor-like, C-terminal domain"/>
    <property type="match status" value="1"/>
</dbReference>
<dbReference type="PANTHER" id="PTHR30055:SF234">
    <property type="entry name" value="HTH-TYPE TRANSCRIPTIONAL REGULATOR BETI"/>
    <property type="match status" value="1"/>
</dbReference>
<dbReference type="PANTHER" id="PTHR30055">
    <property type="entry name" value="HTH-TYPE TRANSCRIPTIONAL REGULATOR RUTR"/>
    <property type="match status" value="1"/>
</dbReference>
<keyword evidence="3" id="KW-0804">Transcription</keyword>
<dbReference type="InterPro" id="IPR050109">
    <property type="entry name" value="HTH-type_TetR-like_transc_reg"/>
</dbReference>
<dbReference type="Gene3D" id="1.10.357.10">
    <property type="entry name" value="Tetracycline Repressor, domain 2"/>
    <property type="match status" value="2"/>
</dbReference>
<evidence type="ECO:0000256" key="2">
    <source>
        <dbReference type="ARBA" id="ARBA00023125"/>
    </source>
</evidence>
<evidence type="ECO:0000256" key="3">
    <source>
        <dbReference type="ARBA" id="ARBA00023163"/>
    </source>
</evidence>
<dbReference type="Pfam" id="PF00440">
    <property type="entry name" value="TetR_N"/>
    <property type="match status" value="1"/>
</dbReference>
<evidence type="ECO:0000313" key="6">
    <source>
        <dbReference type="EMBL" id="SHG33809.1"/>
    </source>
</evidence>
<dbReference type="SUPFAM" id="SSF46689">
    <property type="entry name" value="Homeodomain-like"/>
    <property type="match status" value="1"/>
</dbReference>
<sequence length="241" mass="27212">MRRKPAGRLHRIAEGAATILSQRGYRLAQMADVARECDLSAGALYGYVEGKEALLHLALSYVFEIEPDESDLPYRISSPSETLNLLKHEIKRDAIWPVLSERLQKPGNGPHTEDIAEVAAELFDMMHRRRRAIWLLDRCAKDVPEIAALYVKHVKVRYLRDLEALISRGQSGRRIYRDVDAASAARGVLEMVAWFAMHRLRDIVPLPCSEEKARGAAISLAVHALCRSPVNPRTRLESLKE</sequence>
<dbReference type="InterPro" id="IPR036271">
    <property type="entry name" value="Tet_transcr_reg_TetR-rel_C_sf"/>
</dbReference>
<dbReference type="InterPro" id="IPR001647">
    <property type="entry name" value="HTH_TetR"/>
</dbReference>
<evidence type="ECO:0000259" key="5">
    <source>
        <dbReference type="PROSITE" id="PS50977"/>
    </source>
</evidence>
<dbReference type="GO" id="GO:0003700">
    <property type="term" value="F:DNA-binding transcription factor activity"/>
    <property type="evidence" value="ECO:0007669"/>
    <property type="project" value="TreeGrafter"/>
</dbReference>
<protein>
    <submittedName>
        <fullName evidence="6">Transcriptional regulator, TetR family</fullName>
    </submittedName>
</protein>
<dbReference type="Proteomes" id="UP000189796">
    <property type="component" value="Chromosome I"/>
</dbReference>
<gene>
    <name evidence="6" type="ORF">SAMN05443248_1198</name>
</gene>
<dbReference type="PRINTS" id="PR00455">
    <property type="entry name" value="HTHTETR"/>
</dbReference>
<accession>A0A1M5J0H8</accession>
<organism evidence="6 7">
    <name type="scientific">Bradyrhizobium erythrophlei</name>
    <dbReference type="NCBI Taxonomy" id="1437360"/>
    <lineage>
        <taxon>Bacteria</taxon>
        <taxon>Pseudomonadati</taxon>
        <taxon>Pseudomonadota</taxon>
        <taxon>Alphaproteobacteria</taxon>
        <taxon>Hyphomicrobiales</taxon>
        <taxon>Nitrobacteraceae</taxon>
        <taxon>Bradyrhizobium</taxon>
    </lineage>
</organism>